<dbReference type="Pfam" id="PF00534">
    <property type="entry name" value="Glycos_transf_1"/>
    <property type="match status" value="1"/>
</dbReference>
<evidence type="ECO:0000313" key="4">
    <source>
        <dbReference type="EMBL" id="NHB87582.1"/>
    </source>
</evidence>
<proteinExistence type="predicted"/>
<organism evidence="4 5">
    <name type="scientific">Photorhabdus tasmaniensis</name>
    <dbReference type="NCBI Taxonomy" id="1004159"/>
    <lineage>
        <taxon>Bacteria</taxon>
        <taxon>Pseudomonadati</taxon>
        <taxon>Pseudomonadota</taxon>
        <taxon>Gammaproteobacteria</taxon>
        <taxon>Enterobacterales</taxon>
        <taxon>Morganellaceae</taxon>
        <taxon>Photorhabdus</taxon>
    </lineage>
</organism>
<protein>
    <submittedName>
        <fullName evidence="4">Glycosyltransferase WbuB</fullName>
    </submittedName>
</protein>
<dbReference type="InterPro" id="IPR028098">
    <property type="entry name" value="Glyco_trans_4-like_N"/>
</dbReference>
<dbReference type="CDD" id="cd03794">
    <property type="entry name" value="GT4_WbuB-like"/>
    <property type="match status" value="1"/>
</dbReference>
<reference evidence="4 5" key="1">
    <citation type="submission" date="2018-02" db="EMBL/GenBank/DDBJ databases">
        <authorList>
            <person name="Machado R.A."/>
        </authorList>
    </citation>
    <scope>NUCLEOTIDE SEQUENCE [LARGE SCALE GENOMIC DNA]</scope>
    <source>
        <strain evidence="4 5">T327</strain>
    </source>
</reference>
<dbReference type="InterPro" id="IPR001296">
    <property type="entry name" value="Glyco_trans_1"/>
</dbReference>
<dbReference type="Gene3D" id="3.40.50.2000">
    <property type="entry name" value="Glycogen Phosphorylase B"/>
    <property type="match status" value="2"/>
</dbReference>
<dbReference type="PANTHER" id="PTHR46401">
    <property type="entry name" value="GLYCOSYLTRANSFERASE WBBK-RELATED"/>
    <property type="match status" value="1"/>
</dbReference>
<dbReference type="Proteomes" id="UP000697802">
    <property type="component" value="Unassembled WGS sequence"/>
</dbReference>
<gene>
    <name evidence="4" type="ORF">C5471_07610</name>
</gene>
<sequence length="413" mass="46975">MNIVYINHYAGSPDLGMEFRPYYLGQEWLKSGHNITILAASYSHVRTKQPELTENKKTTENICGLKFIWYPTPNYYNNGLDRIKNIFSFLKQIWFDTNNIIKENKPDIVIASSTYPLDIWIAKHLAKKAKAKLVYEVHDLWPLSPIEIGGMSPKHPFIRLCQFAENYAYRHSDTVISILPNVHDHMKKHGLDLKKLHIIPNGIVENDWQTENIDPISPHIKAIINHCKAENKIIVGYAGSLGKPNAMNYLIDAAKLLEEQNFHFLLVGSGLEKENLVKQANLLNLRNITFSDPIPKTQIPALLPLFDIAYIGWHRKSIYRFGISPNKLIDYMMAGCIVLHSVEAGNDIVADANCGLSIPPESPQAIANGLLKLNKLPKEKKIELRNNGTKYALKNHTYNNLSNKFLKAIINHK</sequence>
<dbReference type="SUPFAM" id="SSF53756">
    <property type="entry name" value="UDP-Glycosyltransferase/glycogen phosphorylase"/>
    <property type="match status" value="1"/>
</dbReference>
<evidence type="ECO:0000256" key="1">
    <source>
        <dbReference type="ARBA" id="ARBA00022679"/>
    </source>
</evidence>
<accession>A0ABX0GGD3</accession>
<dbReference type="PANTHER" id="PTHR46401:SF2">
    <property type="entry name" value="GLYCOSYLTRANSFERASE WBBK-RELATED"/>
    <property type="match status" value="1"/>
</dbReference>
<evidence type="ECO:0000259" key="2">
    <source>
        <dbReference type="Pfam" id="PF00534"/>
    </source>
</evidence>
<evidence type="ECO:0000259" key="3">
    <source>
        <dbReference type="Pfam" id="PF13439"/>
    </source>
</evidence>
<dbReference type="EMBL" id="PUJU01000012">
    <property type="protein sequence ID" value="NHB87582.1"/>
    <property type="molecule type" value="Genomic_DNA"/>
</dbReference>
<feature type="domain" description="Glycosyltransferase subfamily 4-like N-terminal" evidence="3">
    <location>
        <begin position="16"/>
        <end position="203"/>
    </location>
</feature>
<comment type="caution">
    <text evidence="4">The sequence shown here is derived from an EMBL/GenBank/DDBJ whole genome shotgun (WGS) entry which is preliminary data.</text>
</comment>
<keyword evidence="1" id="KW-0808">Transferase</keyword>
<dbReference type="RefSeq" id="WP_133814026.1">
    <property type="nucleotide sequence ID" value="NZ_CAWPIF010000012.1"/>
</dbReference>
<name>A0ABX0GGD3_9GAMM</name>
<dbReference type="Pfam" id="PF13439">
    <property type="entry name" value="Glyco_transf_4"/>
    <property type="match status" value="1"/>
</dbReference>
<keyword evidence="5" id="KW-1185">Reference proteome</keyword>
<evidence type="ECO:0000313" key="5">
    <source>
        <dbReference type="Proteomes" id="UP000697802"/>
    </source>
</evidence>
<feature type="domain" description="Glycosyl transferase family 1" evidence="2">
    <location>
        <begin position="228"/>
        <end position="390"/>
    </location>
</feature>